<comment type="caution">
    <text evidence="3">The sequence shown here is derived from an EMBL/GenBank/DDBJ whole genome shotgun (WGS) entry which is preliminary data.</text>
</comment>
<dbReference type="InterPro" id="IPR011705">
    <property type="entry name" value="BACK"/>
</dbReference>
<dbReference type="SUPFAM" id="SSF54695">
    <property type="entry name" value="POZ domain"/>
    <property type="match status" value="1"/>
</dbReference>
<dbReference type="InterPro" id="IPR011333">
    <property type="entry name" value="SKP1/BTB/POZ_sf"/>
</dbReference>
<dbReference type="SMART" id="SM00225">
    <property type="entry name" value="BTB"/>
    <property type="match status" value="1"/>
</dbReference>
<dbReference type="InterPro" id="IPR000210">
    <property type="entry name" value="BTB/POZ_dom"/>
</dbReference>
<dbReference type="Gene3D" id="1.25.40.420">
    <property type="match status" value="1"/>
</dbReference>
<dbReference type="Pfam" id="PF07534">
    <property type="entry name" value="TLD"/>
    <property type="match status" value="1"/>
</dbReference>
<dbReference type="AlphaFoldDB" id="A0A397V426"/>
<dbReference type="Pfam" id="PF07707">
    <property type="entry name" value="BACK"/>
    <property type="match status" value="1"/>
</dbReference>
<dbReference type="GO" id="GO:0005737">
    <property type="term" value="C:cytoplasm"/>
    <property type="evidence" value="ECO:0007669"/>
    <property type="project" value="TreeGrafter"/>
</dbReference>
<organism evidence="3 4">
    <name type="scientific">Gigaspora rosea</name>
    <dbReference type="NCBI Taxonomy" id="44941"/>
    <lineage>
        <taxon>Eukaryota</taxon>
        <taxon>Fungi</taxon>
        <taxon>Fungi incertae sedis</taxon>
        <taxon>Mucoromycota</taxon>
        <taxon>Glomeromycotina</taxon>
        <taxon>Glomeromycetes</taxon>
        <taxon>Diversisporales</taxon>
        <taxon>Gigasporaceae</taxon>
        <taxon>Gigaspora</taxon>
    </lineage>
</organism>
<dbReference type="Pfam" id="PF00651">
    <property type="entry name" value="BTB"/>
    <property type="match status" value="1"/>
</dbReference>
<reference evidence="3 4" key="1">
    <citation type="submission" date="2018-06" db="EMBL/GenBank/DDBJ databases">
        <title>Comparative genomics reveals the genomic features of Rhizophagus irregularis, R. cerebriforme, R. diaphanum and Gigaspora rosea, and their symbiotic lifestyle signature.</title>
        <authorList>
            <person name="Morin E."/>
            <person name="San Clemente H."/>
            <person name="Chen E.C.H."/>
            <person name="De La Providencia I."/>
            <person name="Hainaut M."/>
            <person name="Kuo A."/>
            <person name="Kohler A."/>
            <person name="Murat C."/>
            <person name="Tang N."/>
            <person name="Roy S."/>
            <person name="Loubradou J."/>
            <person name="Henrissat B."/>
            <person name="Grigoriev I.V."/>
            <person name="Corradi N."/>
            <person name="Roux C."/>
            <person name="Martin F.M."/>
        </authorList>
    </citation>
    <scope>NUCLEOTIDE SEQUENCE [LARGE SCALE GENOMIC DNA]</scope>
    <source>
        <strain evidence="3 4">DAOM 194757</strain>
    </source>
</reference>
<dbReference type="InterPro" id="IPR052407">
    <property type="entry name" value="BTB_POZ_domain_cont_9"/>
</dbReference>
<dbReference type="InterPro" id="IPR006571">
    <property type="entry name" value="TLDc_dom"/>
</dbReference>
<evidence type="ECO:0000313" key="4">
    <source>
        <dbReference type="Proteomes" id="UP000266673"/>
    </source>
</evidence>
<proteinExistence type="predicted"/>
<dbReference type="PROSITE" id="PS50097">
    <property type="entry name" value="BTB"/>
    <property type="match status" value="1"/>
</dbReference>
<dbReference type="PROSITE" id="PS51886">
    <property type="entry name" value="TLDC"/>
    <property type="match status" value="1"/>
</dbReference>
<dbReference type="PANTHER" id="PTHR46306:SF1">
    <property type="entry name" value="BTB_POZ DOMAIN-CONTAINING PROTEIN 9"/>
    <property type="match status" value="1"/>
</dbReference>
<dbReference type="EMBL" id="QKWP01000617">
    <property type="protein sequence ID" value="RIB17294.1"/>
    <property type="molecule type" value="Genomic_DNA"/>
</dbReference>
<evidence type="ECO:0000259" key="1">
    <source>
        <dbReference type="PROSITE" id="PS50097"/>
    </source>
</evidence>
<dbReference type="PANTHER" id="PTHR46306">
    <property type="entry name" value="BTB/POZ DOMAIN-CONTAINING PROTEIN 9"/>
    <property type="match status" value="1"/>
</dbReference>
<accession>A0A397V426</accession>
<name>A0A397V426_9GLOM</name>
<keyword evidence="4" id="KW-1185">Reference proteome</keyword>
<dbReference type="Proteomes" id="UP000266673">
    <property type="component" value="Unassembled WGS sequence"/>
</dbReference>
<evidence type="ECO:0008006" key="5">
    <source>
        <dbReference type="Google" id="ProtNLM"/>
    </source>
</evidence>
<sequence>MAIKHFEKLSNNYIELLEKGNDFNVIIKVGKSTDIKEFKTHSAILKCRSSYFQNKLENITKDTNGIIKIDLKSHISIQQFEIIIKYIYGGFVSLENLDTQFIFDLILVANEFLLDELVGSLEMYLIESKAHWLRTHFAHVYKTCFQNNKLKELQKWSNGILAKYPNIIFDSEDFNSLNENALVSLIKCDDLQMEEVKIWNYVIKWGIAQNPDLPSNSEDWSDENFMTLKNTLKNCLPHIRYSQISGKDIADYVLPYSQILDKKLWNDLVKSLLSPDHNITSTLPPRIILKPELPTRSTEPFSKVISEEHAAEIASWIDKNATAYSTMNNPYEFKLLLRGNRDGINRESFWNLCNKKTNTLTVINVKGDDNIERSFGGYCPVAWDKSKNNYISCQDSFIFSLKNGAVRNSILSRVKNQAVAIFSGPSYGINFGGCNLGMFNANNEQNDGCVTSFTSNYEKSIGIDNCVHFYFVNEYEGDEIIYGFA</sequence>
<feature type="domain" description="BTB" evidence="1">
    <location>
        <begin position="23"/>
        <end position="96"/>
    </location>
</feature>
<dbReference type="Gene3D" id="3.30.710.10">
    <property type="entry name" value="Potassium Channel Kv1.1, Chain A"/>
    <property type="match status" value="1"/>
</dbReference>
<feature type="domain" description="TLDc" evidence="2">
    <location>
        <begin position="303"/>
        <end position="464"/>
    </location>
</feature>
<evidence type="ECO:0000259" key="2">
    <source>
        <dbReference type="PROSITE" id="PS51886"/>
    </source>
</evidence>
<evidence type="ECO:0000313" key="3">
    <source>
        <dbReference type="EMBL" id="RIB17294.1"/>
    </source>
</evidence>
<protein>
    <recommendedName>
        <fullName evidence="5">TLD-domain-containing protein</fullName>
    </recommendedName>
</protein>
<gene>
    <name evidence="3" type="ORF">C2G38_2187727</name>
</gene>